<feature type="non-terminal residue" evidence="2">
    <location>
        <position position="141"/>
    </location>
</feature>
<protein>
    <submittedName>
        <fullName evidence="2">Uncharacterized protein</fullName>
    </submittedName>
</protein>
<feature type="region of interest" description="Disordered" evidence="1">
    <location>
        <begin position="121"/>
        <end position="141"/>
    </location>
</feature>
<dbReference type="EMBL" id="CAJOBA010113904">
    <property type="protein sequence ID" value="CAF4561572.1"/>
    <property type="molecule type" value="Genomic_DNA"/>
</dbReference>
<evidence type="ECO:0000313" key="4">
    <source>
        <dbReference type="Proteomes" id="UP000677228"/>
    </source>
</evidence>
<name>A0A8S2GDW9_9BILA</name>
<evidence type="ECO:0000313" key="3">
    <source>
        <dbReference type="EMBL" id="CAF4561572.1"/>
    </source>
</evidence>
<organism evidence="2 4">
    <name type="scientific">Didymodactylos carnosus</name>
    <dbReference type="NCBI Taxonomy" id="1234261"/>
    <lineage>
        <taxon>Eukaryota</taxon>
        <taxon>Metazoa</taxon>
        <taxon>Spiralia</taxon>
        <taxon>Gnathifera</taxon>
        <taxon>Rotifera</taxon>
        <taxon>Eurotatoria</taxon>
        <taxon>Bdelloidea</taxon>
        <taxon>Philodinida</taxon>
        <taxon>Philodinidae</taxon>
        <taxon>Didymodactylos</taxon>
    </lineage>
</organism>
<gene>
    <name evidence="2" type="ORF">OVA965_LOCUS45925</name>
    <name evidence="3" type="ORF">TMI583_LOCUS49937</name>
</gene>
<feature type="non-terminal residue" evidence="2">
    <location>
        <position position="1"/>
    </location>
</feature>
<feature type="compositionally biased region" description="Basic and acidic residues" evidence="1">
    <location>
        <begin position="121"/>
        <end position="131"/>
    </location>
</feature>
<comment type="caution">
    <text evidence="2">The sequence shown here is derived from an EMBL/GenBank/DDBJ whole genome shotgun (WGS) entry which is preliminary data.</text>
</comment>
<reference evidence="2" key="1">
    <citation type="submission" date="2021-02" db="EMBL/GenBank/DDBJ databases">
        <authorList>
            <person name="Nowell W R."/>
        </authorList>
    </citation>
    <scope>NUCLEOTIDE SEQUENCE</scope>
</reference>
<dbReference type="Proteomes" id="UP000682733">
    <property type="component" value="Unassembled WGS sequence"/>
</dbReference>
<dbReference type="EMBL" id="CAJNOK010077538">
    <property type="protein sequence ID" value="CAF1676936.1"/>
    <property type="molecule type" value="Genomic_DNA"/>
</dbReference>
<dbReference type="Proteomes" id="UP000677228">
    <property type="component" value="Unassembled WGS sequence"/>
</dbReference>
<evidence type="ECO:0000313" key="2">
    <source>
        <dbReference type="EMBL" id="CAF1676936.1"/>
    </source>
</evidence>
<evidence type="ECO:0000256" key="1">
    <source>
        <dbReference type="SAM" id="MobiDB-lite"/>
    </source>
</evidence>
<proteinExistence type="predicted"/>
<accession>A0A8S2GDW9</accession>
<sequence>LVFEFIQKAADSPKRRYNGIPFELLLKSLLTFIEQDVVKKEIIPYIDLIIDYIIQKREFSALKIIRKLSLSTELADILNQNQKLSEILNNPKKYFDGNEKHNKIIEEIRYQLKVLPFEHQENENKQEEQQRRQQALLTDSG</sequence>
<dbReference type="AlphaFoldDB" id="A0A8S2GDW9"/>